<reference evidence="1 2" key="1">
    <citation type="journal article" date="2015" name="Microbes Environ.">
        <title>Distribution and evolution of nitrogen fixation genes in the phylum bacteroidetes.</title>
        <authorList>
            <person name="Inoue J."/>
            <person name="Oshima K."/>
            <person name="Suda W."/>
            <person name="Sakamoto M."/>
            <person name="Iino T."/>
            <person name="Noda S."/>
            <person name="Hongoh Y."/>
            <person name="Hattori M."/>
            <person name="Ohkuma M."/>
        </authorList>
    </citation>
    <scope>NUCLEOTIDE SEQUENCE [LARGE SCALE GENOMIC DNA]</scope>
    <source>
        <strain evidence="1 2">JCM 15093</strain>
    </source>
</reference>
<accession>A0A069D4S1</accession>
<keyword evidence="2" id="KW-1185">Reference proteome</keyword>
<comment type="caution">
    <text evidence="1">The sequence shown here is derived from an EMBL/GenBank/DDBJ whole genome shotgun (WGS) entry which is preliminary data.</text>
</comment>
<organism evidence="1 2">
    <name type="scientific">Bacteroides graminisolvens DSM 19988 = JCM 15093</name>
    <dbReference type="NCBI Taxonomy" id="1121097"/>
    <lineage>
        <taxon>Bacteria</taxon>
        <taxon>Pseudomonadati</taxon>
        <taxon>Bacteroidota</taxon>
        <taxon>Bacteroidia</taxon>
        <taxon>Bacteroidales</taxon>
        <taxon>Bacteroidaceae</taxon>
        <taxon>Bacteroides</taxon>
    </lineage>
</organism>
<dbReference type="Proteomes" id="UP000027601">
    <property type="component" value="Unassembled WGS sequence"/>
</dbReference>
<name>A0A069D4S1_9BACE</name>
<evidence type="ECO:0000313" key="1">
    <source>
        <dbReference type="EMBL" id="GAK37883.1"/>
    </source>
</evidence>
<dbReference type="STRING" id="1121097.GCA_000428125_03019"/>
<protein>
    <submittedName>
        <fullName evidence="1">Uncharacterized protein</fullName>
    </submittedName>
</protein>
<dbReference type="AlphaFoldDB" id="A0A069D4S1"/>
<gene>
    <name evidence="1" type="ORF">JCM15093_3171</name>
</gene>
<proteinExistence type="predicted"/>
<evidence type="ECO:0000313" key="2">
    <source>
        <dbReference type="Proteomes" id="UP000027601"/>
    </source>
</evidence>
<sequence>MLLAEIKKDCDADHKKQVKIWYHELIDMADKSGPFYQMLIPQMTQMVDEL</sequence>
<dbReference type="EMBL" id="BAJS01000031">
    <property type="protein sequence ID" value="GAK37883.1"/>
    <property type="molecule type" value="Genomic_DNA"/>
</dbReference>